<dbReference type="GO" id="GO:0000156">
    <property type="term" value="F:phosphorelay response regulator activity"/>
    <property type="evidence" value="ECO:0007669"/>
    <property type="project" value="TreeGrafter"/>
</dbReference>
<dbReference type="CDD" id="cd00082">
    <property type="entry name" value="HisKA"/>
    <property type="match status" value="1"/>
</dbReference>
<dbReference type="PANTHER" id="PTHR42878:SF7">
    <property type="entry name" value="SENSOR HISTIDINE KINASE GLRK"/>
    <property type="match status" value="1"/>
</dbReference>
<dbReference type="InterPro" id="IPR003594">
    <property type="entry name" value="HATPase_dom"/>
</dbReference>
<keyword evidence="4" id="KW-0808">Transferase</keyword>
<evidence type="ECO:0000256" key="5">
    <source>
        <dbReference type="ARBA" id="ARBA00022741"/>
    </source>
</evidence>
<keyword evidence="9" id="KW-1133">Transmembrane helix</keyword>
<feature type="transmembrane region" description="Helical" evidence="9">
    <location>
        <begin position="99"/>
        <end position="119"/>
    </location>
</feature>
<dbReference type="GO" id="GO:0005524">
    <property type="term" value="F:ATP binding"/>
    <property type="evidence" value="ECO:0007669"/>
    <property type="project" value="UniProtKB-KW"/>
</dbReference>
<feature type="domain" description="Histidine kinase" evidence="10">
    <location>
        <begin position="406"/>
        <end position="586"/>
    </location>
</feature>
<accession>A0A2T5FZU6</accession>
<organism evidence="11 12">
    <name type="scientific">Sphingomonas oleivorans</name>
    <dbReference type="NCBI Taxonomy" id="1735121"/>
    <lineage>
        <taxon>Bacteria</taxon>
        <taxon>Pseudomonadati</taxon>
        <taxon>Pseudomonadota</taxon>
        <taxon>Alphaproteobacteria</taxon>
        <taxon>Sphingomonadales</taxon>
        <taxon>Sphingomonadaceae</taxon>
        <taxon>Sphingomonas</taxon>
    </lineage>
</organism>
<feature type="transmembrane region" description="Helical" evidence="9">
    <location>
        <begin position="172"/>
        <end position="192"/>
    </location>
</feature>
<keyword evidence="5" id="KW-0547">Nucleotide-binding</keyword>
<keyword evidence="9" id="KW-0812">Transmembrane</keyword>
<dbReference type="Pfam" id="PF00512">
    <property type="entry name" value="HisKA"/>
    <property type="match status" value="1"/>
</dbReference>
<dbReference type="PRINTS" id="PR00344">
    <property type="entry name" value="BCTRLSENSOR"/>
</dbReference>
<comment type="catalytic activity">
    <reaction evidence="1">
        <text>ATP + protein L-histidine = ADP + protein N-phospho-L-histidine.</text>
        <dbReference type="EC" id="2.7.13.3"/>
    </reaction>
</comment>
<feature type="transmembrane region" description="Helical" evidence="9">
    <location>
        <begin position="232"/>
        <end position="255"/>
    </location>
</feature>
<dbReference type="Proteomes" id="UP000244162">
    <property type="component" value="Unassembled WGS sequence"/>
</dbReference>
<feature type="transmembrane region" description="Helical" evidence="9">
    <location>
        <begin position="6"/>
        <end position="27"/>
    </location>
</feature>
<dbReference type="AlphaFoldDB" id="A0A2T5FZU6"/>
<dbReference type="PANTHER" id="PTHR42878">
    <property type="entry name" value="TWO-COMPONENT HISTIDINE KINASE"/>
    <property type="match status" value="1"/>
</dbReference>
<dbReference type="SUPFAM" id="SSF47384">
    <property type="entry name" value="Homodimeric domain of signal transducing histidine kinase"/>
    <property type="match status" value="1"/>
</dbReference>
<dbReference type="CDD" id="cd00075">
    <property type="entry name" value="HATPase"/>
    <property type="match status" value="1"/>
</dbReference>
<keyword evidence="6 11" id="KW-0418">Kinase</keyword>
<dbReference type="InterPro" id="IPR050351">
    <property type="entry name" value="BphY/WalK/GraS-like"/>
</dbReference>
<evidence type="ECO:0000259" key="10">
    <source>
        <dbReference type="PROSITE" id="PS50109"/>
    </source>
</evidence>
<evidence type="ECO:0000256" key="9">
    <source>
        <dbReference type="SAM" id="Phobius"/>
    </source>
</evidence>
<dbReference type="GO" id="GO:0000155">
    <property type="term" value="F:phosphorelay sensor kinase activity"/>
    <property type="evidence" value="ECO:0007669"/>
    <property type="project" value="InterPro"/>
</dbReference>
<feature type="transmembrane region" description="Helical" evidence="9">
    <location>
        <begin position="39"/>
        <end position="61"/>
    </location>
</feature>
<dbReference type="OrthoDB" id="8673316at2"/>
<name>A0A2T5FZU6_9SPHN</name>
<dbReference type="SUPFAM" id="SSF55874">
    <property type="entry name" value="ATPase domain of HSP90 chaperone/DNA topoisomerase II/histidine kinase"/>
    <property type="match status" value="1"/>
</dbReference>
<dbReference type="InterPro" id="IPR036890">
    <property type="entry name" value="HATPase_C_sf"/>
</dbReference>
<feature type="transmembrane region" description="Helical" evidence="9">
    <location>
        <begin position="131"/>
        <end position="151"/>
    </location>
</feature>
<dbReference type="EC" id="2.7.13.3" evidence="2"/>
<protein>
    <recommendedName>
        <fullName evidence="2">histidine kinase</fullName>
        <ecNumber evidence="2">2.7.13.3</ecNumber>
    </recommendedName>
</protein>
<evidence type="ECO:0000313" key="12">
    <source>
        <dbReference type="Proteomes" id="UP000244162"/>
    </source>
</evidence>
<keyword evidence="3" id="KW-0597">Phosphoprotein</keyword>
<gene>
    <name evidence="11" type="ORF">CLG96_06555</name>
</gene>
<dbReference type="GO" id="GO:0030295">
    <property type="term" value="F:protein kinase activator activity"/>
    <property type="evidence" value="ECO:0007669"/>
    <property type="project" value="TreeGrafter"/>
</dbReference>
<dbReference type="InterPro" id="IPR003661">
    <property type="entry name" value="HisK_dim/P_dom"/>
</dbReference>
<dbReference type="SMART" id="SM00388">
    <property type="entry name" value="HisKA"/>
    <property type="match status" value="1"/>
</dbReference>
<keyword evidence="12" id="KW-1185">Reference proteome</keyword>
<comment type="caution">
    <text evidence="11">The sequence shown here is derived from an EMBL/GenBank/DDBJ whole genome shotgun (WGS) entry which is preliminary data.</text>
</comment>
<proteinExistence type="predicted"/>
<evidence type="ECO:0000256" key="7">
    <source>
        <dbReference type="ARBA" id="ARBA00022840"/>
    </source>
</evidence>
<keyword evidence="7" id="KW-0067">ATP-binding</keyword>
<feature type="transmembrane region" description="Helical" evidence="9">
    <location>
        <begin position="261"/>
        <end position="281"/>
    </location>
</feature>
<evidence type="ECO:0000256" key="8">
    <source>
        <dbReference type="ARBA" id="ARBA00023012"/>
    </source>
</evidence>
<dbReference type="SMART" id="SM00387">
    <property type="entry name" value="HATPase_c"/>
    <property type="match status" value="1"/>
</dbReference>
<evidence type="ECO:0000256" key="4">
    <source>
        <dbReference type="ARBA" id="ARBA00022679"/>
    </source>
</evidence>
<dbReference type="InterPro" id="IPR004358">
    <property type="entry name" value="Sig_transdc_His_kin-like_C"/>
</dbReference>
<dbReference type="GO" id="GO:0007234">
    <property type="term" value="P:osmosensory signaling via phosphorelay pathway"/>
    <property type="evidence" value="ECO:0007669"/>
    <property type="project" value="TreeGrafter"/>
</dbReference>
<dbReference type="InterPro" id="IPR005467">
    <property type="entry name" value="His_kinase_dom"/>
</dbReference>
<dbReference type="PROSITE" id="PS50109">
    <property type="entry name" value="HIS_KIN"/>
    <property type="match status" value="1"/>
</dbReference>
<evidence type="ECO:0000256" key="1">
    <source>
        <dbReference type="ARBA" id="ARBA00000085"/>
    </source>
</evidence>
<dbReference type="InterPro" id="IPR031621">
    <property type="entry name" value="HisKA_7TM"/>
</dbReference>
<dbReference type="EMBL" id="NWBU01000005">
    <property type="protein sequence ID" value="PTQ12208.1"/>
    <property type="molecule type" value="Genomic_DNA"/>
</dbReference>
<evidence type="ECO:0000256" key="2">
    <source>
        <dbReference type="ARBA" id="ARBA00012438"/>
    </source>
</evidence>
<dbReference type="Pfam" id="PF16927">
    <property type="entry name" value="HisKA_7TM"/>
    <property type="match status" value="1"/>
</dbReference>
<feature type="transmembrane region" description="Helical" evidence="9">
    <location>
        <begin position="198"/>
        <end position="217"/>
    </location>
</feature>
<sequence length="586" mass="61666">MDIATGVEAYVGALALTALASLLLGAFVATRARALPGGVLLAMFLAGVAAWSAAQAVPALIGPAAAPFTTILIALSPLPAAAFVHLVFAFALCGALRPVALVSYAVATFATLIGLIFGVGEVVPWHGFPGMFVPSPAGWSVLGVAAALSVAGHLRLAQTWREQQGLHKRQAGAMFVSSLIGLVALTGFAFPALGLEWYPWPILLLPLYSVALVYGILRHRFMAVNLWARRGLVWLMLVALAGAASAAIATLPLALAGRPAGLFGTWFAMAVALAIGILILAPLKRLADRIVFPGGRVSETDIAIWRDRLAEAIDVEELERFANDLLARRLAMPAGEEGPAITVAGDMAALIGWDDAPPATRHLAERFAALVGEAARRLAAAARLVDAERERQQQARLVELGQLAATVAHDLRNPLGIVKMAATGAPADVRAEIGEQVARMDHLVADILDYSRAWTVRPEPVRLTELVGHAGVEADVPDDLMVMADRRAIARVLANLIDNGRALGSRVAVIAKPGPAVTLDVCDDGPGVPPEIADSLFRPFVSRRQGGTGLGLAIVQRIMEAHGGSVTLAQRPGWSTCFRLTFGDPR</sequence>
<dbReference type="RefSeq" id="WP_107967072.1">
    <property type="nucleotide sequence ID" value="NZ_NWBU01000005.1"/>
</dbReference>
<feature type="transmembrane region" description="Helical" evidence="9">
    <location>
        <begin position="67"/>
        <end position="92"/>
    </location>
</feature>
<keyword evidence="8" id="KW-0902">Two-component regulatory system</keyword>
<evidence type="ECO:0000313" key="11">
    <source>
        <dbReference type="EMBL" id="PTQ12208.1"/>
    </source>
</evidence>
<dbReference type="Gene3D" id="3.30.565.10">
    <property type="entry name" value="Histidine kinase-like ATPase, C-terminal domain"/>
    <property type="match status" value="1"/>
</dbReference>
<keyword evidence="9" id="KW-0472">Membrane</keyword>
<evidence type="ECO:0000256" key="3">
    <source>
        <dbReference type="ARBA" id="ARBA00022553"/>
    </source>
</evidence>
<dbReference type="Pfam" id="PF02518">
    <property type="entry name" value="HATPase_c"/>
    <property type="match status" value="1"/>
</dbReference>
<dbReference type="InterPro" id="IPR036097">
    <property type="entry name" value="HisK_dim/P_sf"/>
</dbReference>
<dbReference type="Gene3D" id="1.10.287.130">
    <property type="match status" value="1"/>
</dbReference>
<evidence type="ECO:0000256" key="6">
    <source>
        <dbReference type="ARBA" id="ARBA00022777"/>
    </source>
</evidence>
<reference evidence="11 12" key="1">
    <citation type="submission" date="2017-09" db="EMBL/GenBank/DDBJ databases">
        <title>Sphingomonas panjinensis sp.nov., isolated from oil-contaminated soil.</title>
        <authorList>
            <person name="Wang L."/>
            <person name="Chen L."/>
        </authorList>
    </citation>
    <scope>NUCLEOTIDE SEQUENCE [LARGE SCALE GENOMIC DNA]</scope>
    <source>
        <strain evidence="11 12">FW-11</strain>
    </source>
</reference>